<dbReference type="GO" id="GO:0031969">
    <property type="term" value="C:chloroplast membrane"/>
    <property type="evidence" value="ECO:0007669"/>
    <property type="project" value="UniProtKB-SubCell"/>
</dbReference>
<keyword evidence="7" id="KW-1133">Transmembrane helix</keyword>
<evidence type="ECO:0000256" key="4">
    <source>
        <dbReference type="ARBA" id="ARBA00022640"/>
    </source>
</evidence>
<comment type="similarity">
    <text evidence="2">Belongs to the RETICULATA family.</text>
</comment>
<evidence type="ECO:0000256" key="7">
    <source>
        <dbReference type="ARBA" id="ARBA00022989"/>
    </source>
</evidence>
<dbReference type="EMBL" id="JACGWN010000004">
    <property type="protein sequence ID" value="KAL0452676.1"/>
    <property type="molecule type" value="Genomic_DNA"/>
</dbReference>
<keyword evidence="5" id="KW-0812">Transmembrane</keyword>
<organism evidence="10">
    <name type="scientific">Sesamum latifolium</name>
    <dbReference type="NCBI Taxonomy" id="2727402"/>
    <lineage>
        <taxon>Eukaryota</taxon>
        <taxon>Viridiplantae</taxon>
        <taxon>Streptophyta</taxon>
        <taxon>Embryophyta</taxon>
        <taxon>Tracheophyta</taxon>
        <taxon>Spermatophyta</taxon>
        <taxon>Magnoliopsida</taxon>
        <taxon>eudicotyledons</taxon>
        <taxon>Gunneridae</taxon>
        <taxon>Pentapetalae</taxon>
        <taxon>asterids</taxon>
        <taxon>lamiids</taxon>
        <taxon>Lamiales</taxon>
        <taxon>Pedaliaceae</taxon>
        <taxon>Sesamum</taxon>
    </lineage>
</organism>
<comment type="caution">
    <text evidence="10">The sequence shown here is derived from an EMBL/GenBank/DDBJ whole genome shotgun (WGS) entry which is preliminary data.</text>
</comment>
<evidence type="ECO:0000256" key="2">
    <source>
        <dbReference type="ARBA" id="ARBA00010793"/>
    </source>
</evidence>
<keyword evidence="3" id="KW-0150">Chloroplast</keyword>
<keyword evidence="4" id="KW-0934">Plastid</keyword>
<comment type="subcellular location">
    <subcellularLocation>
        <location evidence="1">Plastid</location>
        <location evidence="1">Chloroplast membrane</location>
        <topology evidence="1">Multi-pass membrane protein</topology>
    </subcellularLocation>
</comment>
<evidence type="ECO:0000256" key="3">
    <source>
        <dbReference type="ARBA" id="ARBA00022528"/>
    </source>
</evidence>
<evidence type="ECO:0000313" key="10">
    <source>
        <dbReference type="EMBL" id="KAL0452676.1"/>
    </source>
</evidence>
<dbReference type="PANTHER" id="PTHR31620">
    <property type="entry name" value="PROTEIN RETICULATA-RELATED 2, CHLOROPLASTIC-RELATED"/>
    <property type="match status" value="1"/>
</dbReference>
<dbReference type="Pfam" id="PF11891">
    <property type="entry name" value="RETICULATA-like"/>
    <property type="match status" value="1"/>
</dbReference>
<keyword evidence="6" id="KW-0809">Transit peptide</keyword>
<evidence type="ECO:0000256" key="8">
    <source>
        <dbReference type="ARBA" id="ARBA00023136"/>
    </source>
</evidence>
<protein>
    <submittedName>
        <fullName evidence="10">Protein RETICULATA-RELATED 6, chloroplastic</fullName>
    </submittedName>
</protein>
<dbReference type="Pfam" id="PF04187">
    <property type="entry name" value="Cofac_haem_bdg"/>
    <property type="match status" value="1"/>
</dbReference>
<proteinExistence type="inferred from homology"/>
<evidence type="ECO:0000256" key="1">
    <source>
        <dbReference type="ARBA" id="ARBA00004508"/>
    </source>
</evidence>
<reference evidence="10" key="1">
    <citation type="submission" date="2020-06" db="EMBL/GenBank/DDBJ databases">
        <authorList>
            <person name="Li T."/>
            <person name="Hu X."/>
            <person name="Zhang T."/>
            <person name="Song X."/>
            <person name="Zhang H."/>
            <person name="Dai N."/>
            <person name="Sheng W."/>
            <person name="Hou X."/>
            <person name="Wei L."/>
        </authorList>
    </citation>
    <scope>NUCLEOTIDE SEQUENCE</scope>
    <source>
        <strain evidence="10">KEN1</strain>
        <tissue evidence="10">Leaf</tissue>
    </source>
</reference>
<dbReference type="InterPro" id="IPR007314">
    <property type="entry name" value="Cofac_haem-bd_dom"/>
</dbReference>
<evidence type="ECO:0000256" key="5">
    <source>
        <dbReference type="ARBA" id="ARBA00022692"/>
    </source>
</evidence>
<dbReference type="SUPFAM" id="SSF159501">
    <property type="entry name" value="EreA/ChaN-like"/>
    <property type="match status" value="1"/>
</dbReference>
<evidence type="ECO:0000259" key="9">
    <source>
        <dbReference type="Pfam" id="PF04187"/>
    </source>
</evidence>
<name>A0AAW2XFZ9_9LAMI</name>
<dbReference type="Gene3D" id="3.40.50.11550">
    <property type="match status" value="1"/>
</dbReference>
<sequence length="655" mass="73046">MEPHAFNVKPPGFYLIPSTQCRRHVSIPVHCRRGPDYSGDARPAKRRDVLITPFLAVGAYALRSAVAKADEKPPLAGETTPSPPVAVDAAKEEVISSRIYDATVIGEPLALGKDKRKVWEKMMNARIVYLAEAEQVPTRDDKDLELEIVKNLRKRCVEAERPISLALEAFPCDLQAQLNLFTDKRIDGEALKSFVTHWPPQRWQEYEPLLTYCRENGIRLVACGVPLEVLRTVQAEGVRGLSKADRKKYAPPAGSGFISGFPSISRRSSIDINFPSQSAPYGPFSYLSIQSRVVEDYTMSQIILQAVADCGSTGMLVVVTARPCIRNCFDRAEIARVMNAAGRKREALPQDLQKGLDLGLVSPEVLQNFFDLEQYPVISELTHRFQGFRERLLADPKFLHRLAIEETISITTTLIAQYERRKENFFEELDYVVTDTLRGIVVDFFTVWLPAPTLSFLPVADDINSPDSIEAVKGLLGSIPDNAFQKNLVGKEWNLNHRIASVLVGGFKLAGVGFISSIGAVASSNILYTIRKLLNPSLSMEQQNKRSPILKTAFVYSTFLGTSANLRYQVIAGIVEHRISEQFSDQTLLVNMLSFVARTVNSYWGTQQWIDLARYTGLQARKSEEVSFQTPDPSNSAALECNILEDASIDESNKQ</sequence>
<feature type="domain" description="Haem-binding uptake Tiki superfamily ChaN" evidence="9">
    <location>
        <begin position="118"/>
        <end position="319"/>
    </location>
</feature>
<dbReference type="AlphaFoldDB" id="A0AAW2XFZ9"/>
<dbReference type="InterPro" id="IPR021825">
    <property type="entry name" value="RETICULATA-related"/>
</dbReference>
<evidence type="ECO:0000256" key="6">
    <source>
        <dbReference type="ARBA" id="ARBA00022946"/>
    </source>
</evidence>
<gene>
    <name evidence="10" type="ORF">Slati_1245700</name>
</gene>
<reference evidence="10" key="2">
    <citation type="journal article" date="2024" name="Plant">
        <title>Genomic evolution and insights into agronomic trait innovations of Sesamum species.</title>
        <authorList>
            <person name="Miao H."/>
            <person name="Wang L."/>
            <person name="Qu L."/>
            <person name="Liu H."/>
            <person name="Sun Y."/>
            <person name="Le M."/>
            <person name="Wang Q."/>
            <person name="Wei S."/>
            <person name="Zheng Y."/>
            <person name="Lin W."/>
            <person name="Duan Y."/>
            <person name="Cao H."/>
            <person name="Xiong S."/>
            <person name="Wang X."/>
            <person name="Wei L."/>
            <person name="Li C."/>
            <person name="Ma Q."/>
            <person name="Ju M."/>
            <person name="Zhao R."/>
            <person name="Li G."/>
            <person name="Mu C."/>
            <person name="Tian Q."/>
            <person name="Mei H."/>
            <person name="Zhang T."/>
            <person name="Gao T."/>
            <person name="Zhang H."/>
        </authorList>
    </citation>
    <scope>NUCLEOTIDE SEQUENCE</scope>
    <source>
        <strain evidence="10">KEN1</strain>
    </source>
</reference>
<accession>A0AAW2XFZ9</accession>
<dbReference type="PANTHER" id="PTHR31620:SF2">
    <property type="entry name" value="PROTEIN RETICULATA-RELATED 5, CHLOROPLASTIC"/>
    <property type="match status" value="1"/>
</dbReference>
<keyword evidence="8" id="KW-0472">Membrane</keyword>